<dbReference type="Gene3D" id="1.10.510.10">
    <property type="entry name" value="Transferase(Phosphotransferase) domain 1"/>
    <property type="match status" value="1"/>
</dbReference>
<gene>
    <name evidence="3" type="ORF">EBN88_11050</name>
</gene>
<protein>
    <recommendedName>
        <fullName evidence="5">Fructosamine kinase</fullName>
    </recommendedName>
</protein>
<accession>A0A3M2LX09</accession>
<dbReference type="Gene3D" id="3.30.200.20">
    <property type="entry name" value="Phosphorylase Kinase, domain 1"/>
    <property type="match status" value="1"/>
</dbReference>
<dbReference type="PANTHER" id="PTHR12149:SF8">
    <property type="entry name" value="PROTEIN-RIBULOSAMINE 3-KINASE"/>
    <property type="match status" value="1"/>
</dbReference>
<dbReference type="Gene3D" id="1.20.1270.240">
    <property type="match status" value="1"/>
</dbReference>
<name>A0A3M2LX09_9ACTN</name>
<keyword evidence="4" id="KW-1185">Reference proteome</keyword>
<keyword evidence="1" id="KW-0418">Kinase</keyword>
<dbReference type="PIRSF" id="PIRSF006221">
    <property type="entry name" value="Ketosamine-3-kinase"/>
    <property type="match status" value="1"/>
</dbReference>
<reference evidence="3 4" key="1">
    <citation type="submission" date="2018-10" db="EMBL/GenBank/DDBJ databases">
        <title>Isolation, diversity and antifungal activity of actinobacteria from wheat.</title>
        <authorList>
            <person name="Han C."/>
        </authorList>
    </citation>
    <scope>NUCLEOTIDE SEQUENCE [LARGE SCALE GENOMIC DNA]</scope>
    <source>
        <strain evidence="3 4">NEAU-YY642</strain>
    </source>
</reference>
<evidence type="ECO:0000256" key="1">
    <source>
        <dbReference type="PIRNR" id="PIRNR006221"/>
    </source>
</evidence>
<comment type="similarity">
    <text evidence="1">Belongs to the fructosamine kinase family.</text>
</comment>
<feature type="compositionally biased region" description="Gly residues" evidence="2">
    <location>
        <begin position="12"/>
        <end position="30"/>
    </location>
</feature>
<dbReference type="GO" id="GO:0016301">
    <property type="term" value="F:kinase activity"/>
    <property type="evidence" value="ECO:0007669"/>
    <property type="project" value="UniProtKB-UniRule"/>
</dbReference>
<evidence type="ECO:0000313" key="3">
    <source>
        <dbReference type="EMBL" id="RMI41450.1"/>
    </source>
</evidence>
<dbReference type="InterPro" id="IPR011009">
    <property type="entry name" value="Kinase-like_dom_sf"/>
</dbReference>
<proteinExistence type="inferred from homology"/>
<feature type="region of interest" description="Disordered" evidence="2">
    <location>
        <begin position="1"/>
        <end position="31"/>
    </location>
</feature>
<dbReference type="SUPFAM" id="SSF56112">
    <property type="entry name" value="Protein kinase-like (PK-like)"/>
    <property type="match status" value="1"/>
</dbReference>
<dbReference type="AlphaFoldDB" id="A0A3M2LX09"/>
<dbReference type="PANTHER" id="PTHR12149">
    <property type="entry name" value="FRUCTOSAMINE 3 KINASE-RELATED PROTEIN"/>
    <property type="match status" value="1"/>
</dbReference>
<evidence type="ECO:0000256" key="2">
    <source>
        <dbReference type="SAM" id="MobiDB-lite"/>
    </source>
</evidence>
<comment type="caution">
    <text evidence="3">The sequence shown here is derived from an EMBL/GenBank/DDBJ whole genome shotgun (WGS) entry which is preliminary data.</text>
</comment>
<evidence type="ECO:0008006" key="5">
    <source>
        <dbReference type="Google" id="ProtNLM"/>
    </source>
</evidence>
<evidence type="ECO:0000313" key="4">
    <source>
        <dbReference type="Proteomes" id="UP000278673"/>
    </source>
</evidence>
<sequence>MTGDAPRDAAPGGNGNGPGGNGPRPGGGALGERVARVCGGALAGPPRRVTGGDICEAHRVQLDDGRTVFAKTRADAPDDFFTAEATGLDLLRATGAVAVPEVLAALPGLLVLEWVEPGAPTPLQAERLGRQLAALHATPAPHYGTSGPLYLGPVPLATPERVADPAAWPAWHAANRLLPLLRLAVDNGGIAPGDARSVTELCARVEELAGPPQPPAVIHGDLWSGNILWTARQRPRLIDPAAQGGHPETDLAFLELFGCPHLDRLIAAYREVRPLPHRAAFVPFHQLHHILVHAALFGGSYGPQAGETARRALRAAG</sequence>
<dbReference type="Pfam" id="PF03881">
    <property type="entry name" value="Fructosamin_kin"/>
    <property type="match status" value="1"/>
</dbReference>
<feature type="compositionally biased region" description="Low complexity" evidence="2">
    <location>
        <begin position="1"/>
        <end position="11"/>
    </location>
</feature>
<keyword evidence="1" id="KW-0808">Transferase</keyword>
<organism evidence="3 4">
    <name type="scientific">Streptomyces triticirhizae</name>
    <dbReference type="NCBI Taxonomy" id="2483353"/>
    <lineage>
        <taxon>Bacteria</taxon>
        <taxon>Bacillati</taxon>
        <taxon>Actinomycetota</taxon>
        <taxon>Actinomycetes</taxon>
        <taxon>Kitasatosporales</taxon>
        <taxon>Streptomycetaceae</taxon>
        <taxon>Streptomyces</taxon>
    </lineage>
</organism>
<dbReference type="Proteomes" id="UP000278673">
    <property type="component" value="Unassembled WGS sequence"/>
</dbReference>
<dbReference type="EMBL" id="RFFJ01000045">
    <property type="protein sequence ID" value="RMI41450.1"/>
    <property type="molecule type" value="Genomic_DNA"/>
</dbReference>
<dbReference type="RefSeq" id="WP_122183647.1">
    <property type="nucleotide sequence ID" value="NZ_RFFJ01000045.1"/>
</dbReference>
<dbReference type="InterPro" id="IPR016477">
    <property type="entry name" value="Fructo-/Ketosamine-3-kinase"/>
</dbReference>